<dbReference type="GeneID" id="30523458"/>
<dbReference type="GO" id="GO:0003824">
    <property type="term" value="F:catalytic activity"/>
    <property type="evidence" value="ECO:0007669"/>
    <property type="project" value="InterPro"/>
</dbReference>
<dbReference type="SUPFAM" id="SSF53167">
    <property type="entry name" value="Purine and uridine phosphorylases"/>
    <property type="match status" value="1"/>
</dbReference>
<name>A0A1M7XV04_9VIRU</name>
<dbReference type="Proteomes" id="UP000201465">
    <property type="component" value="Segment"/>
</dbReference>
<dbReference type="InterPro" id="IPR035994">
    <property type="entry name" value="Nucleoside_phosphorylase_sf"/>
</dbReference>
<dbReference type="Gene3D" id="1.10.472.50">
    <property type="entry name" value="HD-domain/PDEase-like"/>
    <property type="match status" value="1"/>
</dbReference>
<reference evidence="2 3" key="1">
    <citation type="submission" date="2016-11" db="EMBL/GenBank/DDBJ databases">
        <authorList>
            <consortium name="Urmite Genomes"/>
        </authorList>
    </citation>
    <scope>NUCLEOTIDE SEQUENCE [LARGE SCALE GENOMIC DNA]</scope>
    <source>
        <strain evidence="2 3">A11</strain>
    </source>
</reference>
<dbReference type="SUPFAM" id="SSF109604">
    <property type="entry name" value="HD-domain/PDEase-like"/>
    <property type="match status" value="1"/>
</dbReference>
<organism evidence="2 3">
    <name type="scientific">Cedratvirus A11</name>
    <dbReference type="NCBI Taxonomy" id="1903266"/>
    <lineage>
        <taxon>Viruses</taxon>
        <taxon>Pithoviruses</taxon>
        <taxon>Orthocedratvirinae</taxon>
        <taxon>Alphacedratvirus</taxon>
        <taxon>Alphacedratvirus aljazairmassiliense</taxon>
    </lineage>
</organism>
<dbReference type="Gene3D" id="1.20.58.1910">
    <property type="match status" value="1"/>
</dbReference>
<dbReference type="PANTHER" id="PTHR33594:SF1">
    <property type="entry name" value="HD_PDEASE DOMAIN-CONTAINING PROTEIN"/>
    <property type="match status" value="1"/>
</dbReference>
<keyword evidence="3" id="KW-1185">Reference proteome</keyword>
<evidence type="ECO:0000259" key="1">
    <source>
        <dbReference type="Pfam" id="PF01048"/>
    </source>
</evidence>
<evidence type="ECO:0000313" key="3">
    <source>
        <dbReference type="Proteomes" id="UP000201465"/>
    </source>
</evidence>
<dbReference type="CDD" id="cd00077">
    <property type="entry name" value="HDc"/>
    <property type="match status" value="1"/>
</dbReference>
<evidence type="ECO:0000313" key="2">
    <source>
        <dbReference type="EMBL" id="SHO33544.1"/>
    </source>
</evidence>
<dbReference type="Gene3D" id="3.40.50.1580">
    <property type="entry name" value="Nucleoside phosphorylase domain"/>
    <property type="match status" value="1"/>
</dbReference>
<accession>A0A1M7XV04</accession>
<dbReference type="InterPro" id="IPR000845">
    <property type="entry name" value="Nucleoside_phosphorylase_d"/>
</dbReference>
<dbReference type="KEGG" id="vg:30523458"/>
<proteinExistence type="predicted"/>
<feature type="domain" description="Nucleoside phosphorylase" evidence="1">
    <location>
        <begin position="56"/>
        <end position="214"/>
    </location>
</feature>
<dbReference type="Pfam" id="PF01048">
    <property type="entry name" value="PNP_UDP_1"/>
    <property type="match status" value="1"/>
</dbReference>
<dbReference type="PANTHER" id="PTHR33594">
    <property type="entry name" value="SUPERFAMILY HYDROLASE, PUTATIVE (AFU_ORTHOLOGUE AFUA_1G03035)-RELATED"/>
    <property type="match status" value="1"/>
</dbReference>
<protein>
    <submittedName>
        <fullName evidence="2">5'-methylthioadenosine/S-adenosylhomocysteine nucleosidase</fullName>
    </submittedName>
</protein>
<dbReference type="GO" id="GO:0009116">
    <property type="term" value="P:nucleoside metabolic process"/>
    <property type="evidence" value="ECO:0007669"/>
    <property type="project" value="InterPro"/>
</dbReference>
<sequence length="462" mass="52537">MQLTPTTPHLTPASLFTKKTLDVDLALLCFCPSSPSLEKYKVANIEERLFLHIHPSHTFYALHNGVRFIVICEVYGGPVGVSVVEELAFYGVKSVIGLGFVGSLLPTLKQGELVIVERALSEPGTTPCYSSEEYLSPEQFLLDYFLQTSPSPGRVTSWTTNAIYREYTEDIHKALSQGCQVVNMDTSHLYASCKKLGMKCIYLATVSDGEDKSTQDLSSLPQGVDLLTNLCSLVYDNLDYLCLFLGCAQIMDEVAVCPSHNLEHLFKVFQHCKRALEVDNVERRLCNYAAILHDIDDGKFFSTQDYANARRLLSRLPEEEVKEVVKMISWVSSSVNGDSVPEECIEKPYMLYPRHADRLEAIGAIGVWRCYRYCKTTNMPMFTPDTPKAKDEEDLWQNVATEERYKTYKGKSASMIDHYYDKLLRLGLFETQNIYLERIKKDRIDIMVRVVMDFARKGYVEE</sequence>
<dbReference type="EMBL" id="LT671577">
    <property type="protein sequence ID" value="SHO33544.1"/>
    <property type="molecule type" value="Genomic_DNA"/>
</dbReference>
<gene>
    <name evidence="2" type="ORF">BQ3484_476</name>
</gene>
<dbReference type="RefSeq" id="YP_009329416.1">
    <property type="nucleotide sequence ID" value="NC_032108.1"/>
</dbReference>
<dbReference type="OrthoDB" id="13462at10239"/>
<dbReference type="InterPro" id="IPR003607">
    <property type="entry name" value="HD/PDEase_dom"/>
</dbReference>